<keyword evidence="8" id="KW-0508">mRNA splicing</keyword>
<dbReference type="EMBL" id="QUSY01000013">
    <property type="protein sequence ID" value="RHY34919.1"/>
    <property type="molecule type" value="Genomic_DNA"/>
</dbReference>
<proteinExistence type="inferred from homology"/>
<evidence type="ECO:0000256" key="1">
    <source>
        <dbReference type="ARBA" id="ARBA00004123"/>
    </source>
</evidence>
<dbReference type="PANTHER" id="PTHR11208">
    <property type="entry name" value="RNA-BINDING PROTEIN RELATED"/>
    <property type="match status" value="1"/>
</dbReference>
<dbReference type="Gene3D" id="3.30.1370.10">
    <property type="entry name" value="K Homology domain, type 1"/>
    <property type="match status" value="1"/>
</dbReference>
<dbReference type="InterPro" id="IPR004087">
    <property type="entry name" value="KH_dom"/>
</dbReference>
<evidence type="ECO:0000313" key="14">
    <source>
        <dbReference type="EMBL" id="RHY34919.1"/>
    </source>
</evidence>
<dbReference type="Gene3D" id="6.10.140.1790">
    <property type="match status" value="1"/>
</dbReference>
<comment type="caution">
    <text evidence="14">The sequence shown here is derived from an EMBL/GenBank/DDBJ whole genome shotgun (WGS) entry which is preliminary data.</text>
</comment>
<comment type="subcellular location">
    <subcellularLocation>
        <location evidence="1">Nucleus</location>
    </subcellularLocation>
</comment>
<dbReference type="SUPFAM" id="SSF57756">
    <property type="entry name" value="Retrovirus zinc finger-like domains"/>
    <property type="match status" value="1"/>
</dbReference>
<protein>
    <recommendedName>
        <fullName evidence="13">CCHC-type domain-containing protein</fullName>
    </recommendedName>
</protein>
<keyword evidence="6" id="KW-0862">Zinc</keyword>
<evidence type="ECO:0000256" key="2">
    <source>
        <dbReference type="ARBA" id="ARBA00010382"/>
    </source>
</evidence>
<dbReference type="InterPro" id="IPR036875">
    <property type="entry name" value="Znf_CCHC_sf"/>
</dbReference>
<dbReference type="Gene3D" id="3.30.830.10">
    <property type="entry name" value="Metalloenzyme, LuxS/M16 peptidase-like"/>
    <property type="match status" value="2"/>
</dbReference>
<dbReference type="GO" id="GO:0016973">
    <property type="term" value="P:poly(A)+ mRNA export from nucleus"/>
    <property type="evidence" value="ECO:0007669"/>
    <property type="project" value="InterPro"/>
</dbReference>
<feature type="domain" description="CCHC-type" evidence="13">
    <location>
        <begin position="607"/>
        <end position="622"/>
    </location>
</feature>
<dbReference type="Pfam" id="PF16275">
    <property type="entry name" value="SF1-HH"/>
    <property type="match status" value="1"/>
</dbReference>
<dbReference type="Pfam" id="PF07817">
    <property type="entry name" value="GLE1"/>
    <property type="match status" value="1"/>
</dbReference>
<dbReference type="GO" id="GO:0006397">
    <property type="term" value="P:mRNA processing"/>
    <property type="evidence" value="ECO:0007669"/>
    <property type="project" value="UniProtKB-KW"/>
</dbReference>
<name>A0A3R7AFX4_9STRA</name>
<dbReference type="InterPro" id="IPR047086">
    <property type="entry name" value="SF1-HH_sf"/>
</dbReference>
<dbReference type="Pfam" id="PF00675">
    <property type="entry name" value="Peptidase_M16"/>
    <property type="match status" value="1"/>
</dbReference>
<dbReference type="InterPro" id="IPR011765">
    <property type="entry name" value="Pept_M16_N"/>
</dbReference>
<sequence>VKRERADKFSVISQNVKRLEIQIKAAAPPPKPAAVVTTPEVKPAVAEEPPSPPRTPPATPLASSPAPSIPPTTVTSLAPKIVPEKPQELARPASPELYIVTAKGRMENLTTLEASIVPFADNQDPNVKRIRVLLKKKICPYTIPLVPVRTEGQTDDEYRVSIGMERDEAKGTFEAFEKYTQRMAMAVALVMAVMQVTEADEEKTANDDVSPGFSNFVVGQGRAVELAAMENDPYAQEEEMEREALMRASFQPMKKWYADHPEHSETYGPFPLFWQDLKTWGPHRDVQRLFLKATETASDSQKASPEDGGDSGAKTEQPVEEDAAAKGKRRRKSKWDQDGDEPSNETPTTINATAPARKSRWGAAVESNETEEATPAAPKKKSRWAPVGSSADGPAVMSAAEQQSIVLRAKLDALALKMATVVQDAAIISKDPNRSPSPPPVYDSMGKKLNTREARMRAAYESQRMDIIGQLVQVNPLFKPPPEYLRARLQRKLPIPHKEYPTYNFIGLIIGPRGNTQKRMEKEFNCRIAIRGRGSVKEGSKGKKMMSDDHEELHVLITGDREEDIERAAKEVARLLEPIDDTNNAHKQKQLRELALINGTLRDDDYCHICGEKGHRQWECPNRDKAFKPVDVRCAICGDTSHPTSDCTQKGGEDKAVIDKEYLSFMEQLGESKPNVISTATITATTTTETPPATTQATAQGWNGAATVTPVAIGTTPETAFPPPTAATAAVAVGYGGYYSQQAQWDPVSQQWVAPAAAAVSPEIAAYYAQYFAAGWTLQHGVCAHGGYSNGETDCERTSYVFEVGPDHLERALDMFAHFFISPLMKADAMDRELCAIESEFNQATQSDQIRLQQVLAATSDVTHPFHHFNWGNIKSLRDIPLSQQIDVRARVLDFYNTQYSANLMKLVVCGHDPLDDMESWVRRSYTPIKNKYIAPRSFAALPPPFGKCADARPAQCKILPLKSVHSVSLLWFLPPLTGHNHLKPHDYVASILGHESEGSILFLVPVFFDR</sequence>
<dbReference type="SMART" id="SM00343">
    <property type="entry name" value="ZnF_C2HC"/>
    <property type="match status" value="2"/>
</dbReference>
<dbReference type="InterPro" id="IPR038506">
    <property type="entry name" value="GLE1-like_sf"/>
</dbReference>
<dbReference type="VEuPathDB" id="FungiDB:H310_07007"/>
<evidence type="ECO:0000256" key="7">
    <source>
        <dbReference type="ARBA" id="ARBA00022884"/>
    </source>
</evidence>
<keyword evidence="15" id="KW-1185">Reference proteome</keyword>
<feature type="region of interest" description="Disordered" evidence="12">
    <location>
        <begin position="25"/>
        <end position="76"/>
    </location>
</feature>
<dbReference type="GO" id="GO:0008380">
    <property type="term" value="P:RNA splicing"/>
    <property type="evidence" value="ECO:0007669"/>
    <property type="project" value="UniProtKB-KW"/>
</dbReference>
<dbReference type="VEuPathDB" id="FungiDB:H310_07005"/>
<dbReference type="InterPro" id="IPR001878">
    <property type="entry name" value="Znf_CCHC"/>
</dbReference>
<dbReference type="InterPro" id="IPR055256">
    <property type="entry name" value="KH_1_KHDC4/BBP-like"/>
</dbReference>
<evidence type="ECO:0000256" key="4">
    <source>
        <dbReference type="ARBA" id="ARBA00022723"/>
    </source>
</evidence>
<dbReference type="Gene3D" id="1.25.40.510">
    <property type="entry name" value="GLE1-like"/>
    <property type="match status" value="1"/>
</dbReference>
<dbReference type="PANTHER" id="PTHR11208:SF45">
    <property type="entry name" value="SPLICING FACTOR 1"/>
    <property type="match status" value="1"/>
</dbReference>
<dbReference type="InterPro" id="IPR007863">
    <property type="entry name" value="Peptidase_M16_C"/>
</dbReference>
<evidence type="ECO:0000256" key="5">
    <source>
        <dbReference type="ARBA" id="ARBA00022771"/>
    </source>
</evidence>
<evidence type="ECO:0000256" key="10">
    <source>
        <dbReference type="PROSITE-ProRule" id="PRU00047"/>
    </source>
</evidence>
<dbReference type="SUPFAM" id="SSF54791">
    <property type="entry name" value="Eukaryotic type KH-domain (KH-domain type I)"/>
    <property type="match status" value="1"/>
</dbReference>
<keyword evidence="7 11" id="KW-0694">RNA-binding</keyword>
<evidence type="ECO:0000256" key="3">
    <source>
        <dbReference type="ARBA" id="ARBA00022664"/>
    </source>
</evidence>
<evidence type="ECO:0000256" key="8">
    <source>
        <dbReference type="ARBA" id="ARBA00023187"/>
    </source>
</evidence>
<evidence type="ECO:0000256" key="6">
    <source>
        <dbReference type="ARBA" id="ARBA00022833"/>
    </source>
</evidence>
<dbReference type="Pfam" id="PF22675">
    <property type="entry name" value="KH-I_KHDC4-BBP"/>
    <property type="match status" value="1"/>
</dbReference>
<keyword evidence="5 10" id="KW-0863">Zinc-finger</keyword>
<feature type="compositionally biased region" description="Low complexity" evidence="12">
    <location>
        <begin position="33"/>
        <end position="48"/>
    </location>
</feature>
<evidence type="ECO:0000313" key="15">
    <source>
        <dbReference type="Proteomes" id="UP000285060"/>
    </source>
</evidence>
<dbReference type="SMART" id="SM00322">
    <property type="entry name" value="KH"/>
    <property type="match status" value="1"/>
</dbReference>
<dbReference type="GO" id="GO:0005643">
    <property type="term" value="C:nuclear pore"/>
    <property type="evidence" value="ECO:0007669"/>
    <property type="project" value="InterPro"/>
</dbReference>
<dbReference type="GO" id="GO:0008270">
    <property type="term" value="F:zinc ion binding"/>
    <property type="evidence" value="ECO:0007669"/>
    <property type="project" value="UniProtKB-KW"/>
</dbReference>
<dbReference type="InterPro" id="IPR012476">
    <property type="entry name" value="GLE1"/>
</dbReference>
<feature type="region of interest" description="Disordered" evidence="12">
    <location>
        <begin position="295"/>
        <end position="392"/>
    </location>
</feature>
<dbReference type="GO" id="GO:0048024">
    <property type="term" value="P:regulation of mRNA splicing, via spliceosome"/>
    <property type="evidence" value="ECO:0007669"/>
    <property type="project" value="TreeGrafter"/>
</dbReference>
<dbReference type="CDD" id="cd02395">
    <property type="entry name" value="KH-I_BBP"/>
    <property type="match status" value="1"/>
</dbReference>
<comment type="similarity">
    <text evidence="2">Belongs to the BBP/SF1 family.</text>
</comment>
<feature type="non-terminal residue" evidence="14">
    <location>
        <position position="1"/>
    </location>
</feature>
<evidence type="ECO:0000259" key="13">
    <source>
        <dbReference type="PROSITE" id="PS50158"/>
    </source>
</evidence>
<feature type="compositionally biased region" description="Low complexity" evidence="12">
    <location>
        <begin position="60"/>
        <end position="76"/>
    </location>
</feature>
<dbReference type="VEuPathDB" id="FungiDB:H310_07003"/>
<evidence type="ECO:0000256" key="9">
    <source>
        <dbReference type="ARBA" id="ARBA00023242"/>
    </source>
</evidence>
<dbReference type="SUPFAM" id="SSF63411">
    <property type="entry name" value="LuxS/MPP-like metallohydrolase"/>
    <property type="match status" value="2"/>
</dbReference>
<dbReference type="Pfam" id="PF05193">
    <property type="entry name" value="Peptidase_M16_C"/>
    <property type="match status" value="1"/>
</dbReference>
<accession>A0A3R7AFX4</accession>
<evidence type="ECO:0000256" key="12">
    <source>
        <dbReference type="SAM" id="MobiDB-lite"/>
    </source>
</evidence>
<dbReference type="InterPro" id="IPR036612">
    <property type="entry name" value="KH_dom_type_1_sf"/>
</dbReference>
<evidence type="ECO:0000256" key="11">
    <source>
        <dbReference type="PROSITE-ProRule" id="PRU00117"/>
    </source>
</evidence>
<keyword evidence="3" id="KW-0507">mRNA processing</keyword>
<keyword evidence="4" id="KW-0479">Metal-binding</keyword>
<dbReference type="PROSITE" id="PS50158">
    <property type="entry name" value="ZF_CCHC"/>
    <property type="match status" value="1"/>
</dbReference>
<dbReference type="Proteomes" id="UP000285060">
    <property type="component" value="Unassembled WGS sequence"/>
</dbReference>
<dbReference type="InterPro" id="IPR032570">
    <property type="entry name" value="SF1-HH"/>
</dbReference>
<organism evidence="14 15">
    <name type="scientific">Aphanomyces invadans</name>
    <dbReference type="NCBI Taxonomy" id="157072"/>
    <lineage>
        <taxon>Eukaryota</taxon>
        <taxon>Sar</taxon>
        <taxon>Stramenopiles</taxon>
        <taxon>Oomycota</taxon>
        <taxon>Saprolegniomycetes</taxon>
        <taxon>Saprolegniales</taxon>
        <taxon>Verrucalvaceae</taxon>
        <taxon>Aphanomyces</taxon>
    </lineage>
</organism>
<dbReference type="Gene3D" id="4.10.60.10">
    <property type="entry name" value="Zinc finger, CCHC-type"/>
    <property type="match status" value="1"/>
</dbReference>
<dbReference type="AlphaFoldDB" id="A0A3R7AFX4"/>
<keyword evidence="9" id="KW-0539">Nucleus</keyword>
<dbReference type="GO" id="GO:0003729">
    <property type="term" value="F:mRNA binding"/>
    <property type="evidence" value="ECO:0007669"/>
    <property type="project" value="TreeGrafter"/>
</dbReference>
<dbReference type="InterPro" id="IPR045071">
    <property type="entry name" value="BBP-like"/>
</dbReference>
<dbReference type="PROSITE" id="PS50084">
    <property type="entry name" value="KH_TYPE_1"/>
    <property type="match status" value="1"/>
</dbReference>
<dbReference type="InterPro" id="IPR011249">
    <property type="entry name" value="Metalloenz_LuxS/M16"/>
</dbReference>
<reference evidence="14 15" key="1">
    <citation type="submission" date="2018-08" db="EMBL/GenBank/DDBJ databases">
        <title>Aphanomyces genome sequencing and annotation.</title>
        <authorList>
            <person name="Minardi D."/>
            <person name="Oidtmann B."/>
            <person name="Van Der Giezen M."/>
            <person name="Studholme D.J."/>
        </authorList>
    </citation>
    <scope>NUCLEOTIDE SEQUENCE [LARGE SCALE GENOMIC DNA]</scope>
    <source>
        <strain evidence="14 15">NJM0002</strain>
    </source>
</reference>
<feature type="compositionally biased region" description="Pro residues" evidence="12">
    <location>
        <begin position="49"/>
        <end position="59"/>
    </location>
</feature>
<gene>
    <name evidence="14" type="ORF">DYB32_000553</name>
</gene>